<proteinExistence type="predicted"/>
<dbReference type="Proteomes" id="UP000358010">
    <property type="component" value="Unassembled WGS sequence"/>
</dbReference>
<organism evidence="1 2">
    <name type="scientific">Escherichia coli</name>
    <dbReference type="NCBI Taxonomy" id="562"/>
    <lineage>
        <taxon>Bacteria</taxon>
        <taxon>Pseudomonadati</taxon>
        <taxon>Pseudomonadota</taxon>
        <taxon>Gammaproteobacteria</taxon>
        <taxon>Enterobacterales</taxon>
        <taxon>Enterobacteriaceae</taxon>
        <taxon>Escherichia</taxon>
    </lineage>
</organism>
<evidence type="ECO:0000313" key="1">
    <source>
        <dbReference type="EMBL" id="VFT66639.1"/>
    </source>
</evidence>
<protein>
    <submittedName>
        <fullName evidence="1">Uncharacterized protein</fullName>
    </submittedName>
</protein>
<name>A0A485J6R5_ECOLX</name>
<sequence length="42" mass="4791">MDSYIKIEQTGSDKFKVTDVYRELNGKSLEKRVGIGILVVEM</sequence>
<accession>A0A485J6R5</accession>
<gene>
    <name evidence="1" type="ORF">NCTC10974_00053</name>
</gene>
<dbReference type="EMBL" id="CAADJZ010000001">
    <property type="protein sequence ID" value="VFT66639.1"/>
    <property type="molecule type" value="Genomic_DNA"/>
</dbReference>
<dbReference type="AlphaFoldDB" id="A0A485J6R5"/>
<evidence type="ECO:0000313" key="2">
    <source>
        <dbReference type="Proteomes" id="UP000358010"/>
    </source>
</evidence>
<reference evidence="1 2" key="1">
    <citation type="submission" date="2019-03" db="EMBL/GenBank/DDBJ databases">
        <authorList>
            <consortium name="Pathogen Informatics"/>
        </authorList>
    </citation>
    <scope>NUCLEOTIDE SEQUENCE [LARGE SCALE GENOMIC DNA]</scope>
    <source>
        <strain evidence="1 2">NCTC10974</strain>
    </source>
</reference>